<feature type="transmembrane region" description="Helical" evidence="1">
    <location>
        <begin position="78"/>
        <end position="111"/>
    </location>
</feature>
<name>A0A7Z2T7E2_9VIBR</name>
<dbReference type="RefSeq" id="WP_164650636.1">
    <property type="nucleotide sequence ID" value="NZ_CP047476.1"/>
</dbReference>
<evidence type="ECO:0000259" key="2">
    <source>
        <dbReference type="Pfam" id="PF07331"/>
    </source>
</evidence>
<evidence type="ECO:0000313" key="4">
    <source>
        <dbReference type="Proteomes" id="UP000464262"/>
    </source>
</evidence>
<dbReference type="InterPro" id="IPR009936">
    <property type="entry name" value="DUF1468"/>
</dbReference>
<protein>
    <submittedName>
        <fullName evidence="3">Tripartite tricarboxylate transporter TctB family protein</fullName>
    </submittedName>
</protein>
<feature type="transmembrane region" description="Helical" evidence="1">
    <location>
        <begin position="7"/>
        <end position="26"/>
    </location>
</feature>
<keyword evidence="1" id="KW-0812">Transmembrane</keyword>
<organism evidence="3 4">
    <name type="scientific">Vibrio astriarenae</name>
    <dbReference type="NCBI Taxonomy" id="1481923"/>
    <lineage>
        <taxon>Bacteria</taxon>
        <taxon>Pseudomonadati</taxon>
        <taxon>Pseudomonadota</taxon>
        <taxon>Gammaproteobacteria</taxon>
        <taxon>Vibrionales</taxon>
        <taxon>Vibrionaceae</taxon>
        <taxon>Vibrio</taxon>
    </lineage>
</organism>
<dbReference type="AlphaFoldDB" id="A0A7Z2T7E2"/>
<feature type="transmembrane region" description="Helical" evidence="1">
    <location>
        <begin position="38"/>
        <end position="58"/>
    </location>
</feature>
<evidence type="ECO:0000313" key="3">
    <source>
        <dbReference type="EMBL" id="QIA65739.1"/>
    </source>
</evidence>
<dbReference type="Pfam" id="PF07331">
    <property type="entry name" value="TctB"/>
    <property type="match status" value="1"/>
</dbReference>
<reference evidence="3 4" key="1">
    <citation type="submission" date="2020-01" db="EMBL/GenBank/DDBJ databases">
        <title>Whole genome and functional gene identification of agarase of Vibrio HN897.</title>
        <authorList>
            <person name="Liu Y."/>
            <person name="Zhao Z."/>
        </authorList>
    </citation>
    <scope>NUCLEOTIDE SEQUENCE [LARGE SCALE GENOMIC DNA]</scope>
    <source>
        <strain evidence="3 4">HN897</strain>
    </source>
</reference>
<keyword evidence="4" id="KW-1185">Reference proteome</keyword>
<accession>A0A7Z2T7E2</accession>
<feature type="domain" description="DUF1468" evidence="2">
    <location>
        <begin position="10"/>
        <end position="142"/>
    </location>
</feature>
<dbReference type="EMBL" id="CP047476">
    <property type="protein sequence ID" value="QIA65739.1"/>
    <property type="molecule type" value="Genomic_DNA"/>
</dbReference>
<gene>
    <name evidence="3" type="ORF">GT360_19660</name>
</gene>
<evidence type="ECO:0000256" key="1">
    <source>
        <dbReference type="SAM" id="Phobius"/>
    </source>
</evidence>
<keyword evidence="1" id="KW-0472">Membrane</keyword>
<dbReference type="Proteomes" id="UP000464262">
    <property type="component" value="Chromosome 2"/>
</dbReference>
<proteinExistence type="predicted"/>
<feature type="transmembrane region" description="Helical" evidence="1">
    <location>
        <begin position="117"/>
        <end position="141"/>
    </location>
</feature>
<sequence length="147" mass="16514">MVNRNVVFPSIVILFAGIALWLISQFESPMYQDASVDASFFPTLIVVMQIVICAALLIQQKLKGMEEIDGPLMTKMSVFGIGYLIAYAVAINYLGYLVASLIAFVAYLIFFKVKKPVYYAIGLGFVFTVYYLFGQVFYIALPEANWM</sequence>
<keyword evidence="1" id="KW-1133">Transmembrane helix</keyword>
<dbReference type="KEGG" id="vas:GT360_19660"/>